<evidence type="ECO:0000256" key="3">
    <source>
        <dbReference type="ARBA" id="ARBA00022679"/>
    </source>
</evidence>
<keyword evidence="4 5" id="KW-0949">S-adenosyl-L-methionine</keyword>
<dbReference type="PANTHER" id="PTHR11061:SF49">
    <property type="entry name" value="23S RRNA (URACIL(1939)-C(5))-METHYLTRANSFERASE RLMD"/>
    <property type="match status" value="1"/>
</dbReference>
<evidence type="ECO:0000256" key="1">
    <source>
        <dbReference type="ARBA" id="ARBA00022485"/>
    </source>
</evidence>
<dbReference type="Proteomes" id="UP000007797">
    <property type="component" value="Unassembled WGS sequence"/>
</dbReference>
<dbReference type="GO" id="GO:0051539">
    <property type="term" value="F:4 iron, 4 sulfur cluster binding"/>
    <property type="evidence" value="ECO:0007669"/>
    <property type="project" value="UniProtKB-KW"/>
</dbReference>
<dbReference type="CDD" id="cd02440">
    <property type="entry name" value="AdoMet_MTases"/>
    <property type="match status" value="1"/>
</dbReference>
<dbReference type="InterPro" id="IPR012340">
    <property type="entry name" value="NA-bd_OB-fold"/>
</dbReference>
<feature type="binding site" evidence="5">
    <location>
        <position position="1072"/>
    </location>
    <ligand>
        <name>S-adenosyl-L-methionine</name>
        <dbReference type="ChEBI" id="CHEBI:59789"/>
    </ligand>
</feature>
<keyword evidence="1" id="KW-0411">Iron-sulfur</keyword>
<accession>F4Q0J2</accession>
<sequence length="1231" mass="139790">MDNNNIVFTKVISTKYIRNIIFNQVRRLNRLQNKGVSIKYRDVDSLEWLLGLRDTSACKSLVREKLVKSIGHIRFPTHQAMELMCQLELDLFIQVYQHFKDDGIGRHHIILDSACKIGRLDIVQYLLLDQQHHPFTNHAIEYAARNGHLDCIKVLFGCGQFDRDVHITCLAYDSAAKGGHIEILQYYDSCFTIESTNNCIDEACKLNHEPIVRYLLDNRPDLMFSNYAGWNAVENANDSLYRLLLDHHQTRCQYTHGDDIFTRHASESPYVYGALAKGNLQAIKNLIAMGGIKPTLSAGSMNSIVASGNTQLLEYLVTEVKAFHYLDFTSYYQFRGCLDTAIRIKHVGMVKLVCKLFSLATPAMRMFDQACRTRDTDIIGAVYQKMRDDGTEFDQTITVRDTKSLLYLYNLMPKTHLFSIDTSPSDKNLLHYIIPTGNLQLFEYLLASPRFSATYKITEKTVLLAATNHQLGMIKLIFQYRKGMTVTQSMIRAAIDTNNLQMFRLFESKIPKNKDRYSFVTKSSFKGPLVNGNFGIFKELADYYNRFQADHQIVLDQDDWSQFARIGSFVALEMLNVLPRDLESLQINQIFVKRVFENNHYTYFKSPLFPTLKCKVAPLYTDLMHMSNFTFLKHVIDRYGPLGSGCALPFNNPTISKYITQRSSCDEYAFSDLKCSSFVFSLYLYLKKTIVGSTHRLVIGSSTTTPYISKDSCSNSIINHSSSRFYSTSNSNSDSSNSNSDSSNSSNSNDSATSDKSIWSSVKQYLFESNGVIWESSPVEVMSRRQLKQHKKQSKKDGVPTNLYQAKVTSYGPNFQGIAQHQDVILSNLKSTPLKVKQPLHIIDALKDEIVEAQVFGKEDGYYTGRTKTVLKRSPNRAHPLCDHYGLCNGYIPKQPNGFEYRRRARLRVHFNRKTNKIDVGYDSPKITSFQVEYCPVLVKELQRMPVELSKLIESLSIKLQIPSIEVTRADNITSFSIRVLEAPEESDRIKIQEFGKQHDAIIILQHGGPGSFEKIYPEHHVDMKYSPIEGITLNISPVDFMQVNANANTVMVQKVLDYLNLNPSDNCYDLYCGVGNFTIPMAKKAGSVIGFELSQELLTKLIHNVHLNNVKGKVQAVLCNLFTEDIPFCGNDVALENGVDATQQQQQQIENTPMRINKIVLDPPRSGAQKICRSIPPGLDCIVYVSCGPETSLVKDLLLLSPNYQVKEIKLLDMFAQTSKMEAIAYLIPK</sequence>
<dbReference type="Gene3D" id="2.40.50.1070">
    <property type="match status" value="1"/>
</dbReference>
<dbReference type="GO" id="GO:0070475">
    <property type="term" value="P:rRNA base methylation"/>
    <property type="evidence" value="ECO:0007669"/>
    <property type="project" value="TreeGrafter"/>
</dbReference>
<feature type="active site" description="Nucleophile" evidence="5">
    <location>
        <position position="1188"/>
    </location>
</feature>
<dbReference type="SUPFAM" id="SSF48403">
    <property type="entry name" value="Ankyrin repeat"/>
    <property type="match status" value="1"/>
</dbReference>
<dbReference type="PROSITE" id="PS51687">
    <property type="entry name" value="SAM_MT_RNA_M5U"/>
    <property type="match status" value="1"/>
</dbReference>
<feature type="binding site" evidence="5">
    <location>
        <position position="1093"/>
    </location>
    <ligand>
        <name>S-adenosyl-L-methionine</name>
        <dbReference type="ChEBI" id="CHEBI:59789"/>
    </ligand>
</feature>
<reference evidence="9" key="1">
    <citation type="journal article" date="2011" name="Genome Res.">
        <title>Phylogeny-wide analysis of social amoeba genomes highlights ancient origins for complex intercellular communication.</title>
        <authorList>
            <person name="Heidel A.J."/>
            <person name="Lawal H.M."/>
            <person name="Felder M."/>
            <person name="Schilde C."/>
            <person name="Helps N.R."/>
            <person name="Tunggal B."/>
            <person name="Rivero F."/>
            <person name="John U."/>
            <person name="Schleicher M."/>
            <person name="Eichinger L."/>
            <person name="Platzer M."/>
            <person name="Noegel A.A."/>
            <person name="Schaap P."/>
            <person name="Gloeckner G."/>
        </authorList>
    </citation>
    <scope>NUCLEOTIDE SEQUENCE [LARGE SCALE GENOMIC DNA]</scope>
    <source>
        <strain evidence="9">SH3</strain>
    </source>
</reference>
<dbReference type="EMBL" id="GL883018">
    <property type="protein sequence ID" value="EGG18343.1"/>
    <property type="molecule type" value="Genomic_DNA"/>
</dbReference>
<evidence type="ECO:0000313" key="9">
    <source>
        <dbReference type="Proteomes" id="UP000007797"/>
    </source>
</evidence>
<dbReference type="GeneID" id="14870576"/>
<dbReference type="STRING" id="1054147.F4Q0J2"/>
<dbReference type="InterPro" id="IPR030390">
    <property type="entry name" value="MeTrfase_TrmA_AS"/>
</dbReference>
<evidence type="ECO:0000256" key="2">
    <source>
        <dbReference type="ARBA" id="ARBA00022603"/>
    </source>
</evidence>
<feature type="binding site" evidence="5">
    <location>
        <position position="1043"/>
    </location>
    <ligand>
        <name>S-adenosyl-L-methionine</name>
        <dbReference type="ChEBI" id="CHEBI:59789"/>
    </ligand>
</feature>
<feature type="region of interest" description="Disordered" evidence="7">
    <location>
        <begin position="728"/>
        <end position="754"/>
    </location>
</feature>
<comment type="similarity">
    <text evidence="5">Belongs to the class I-like SAM-binding methyltransferase superfamily. RNA M5U methyltransferase family.</text>
</comment>
<gene>
    <name evidence="8" type="ORF">DFA_03837</name>
</gene>
<dbReference type="SMART" id="SM00248">
    <property type="entry name" value="ANK"/>
    <property type="match status" value="3"/>
</dbReference>
<proteinExistence type="inferred from homology"/>
<dbReference type="GO" id="GO:0070041">
    <property type="term" value="F:rRNA (uridine-C5-)-methyltransferase activity"/>
    <property type="evidence" value="ECO:0007669"/>
    <property type="project" value="TreeGrafter"/>
</dbReference>
<dbReference type="Pfam" id="PF05958">
    <property type="entry name" value="tRNA_U5-meth_tr"/>
    <property type="match status" value="1"/>
</dbReference>
<dbReference type="PANTHER" id="PTHR11061">
    <property type="entry name" value="RNA M5U METHYLTRANSFERASE"/>
    <property type="match status" value="1"/>
</dbReference>
<keyword evidence="9" id="KW-1185">Reference proteome</keyword>
<keyword evidence="1" id="KW-0408">Iron</keyword>
<keyword evidence="2 5" id="KW-0489">Methyltransferase</keyword>
<dbReference type="KEGG" id="dfa:DFA_03837"/>
<keyword evidence="3 5" id="KW-0808">Transferase</keyword>
<keyword evidence="1" id="KW-0004">4Fe-4S</keyword>
<evidence type="ECO:0000256" key="6">
    <source>
        <dbReference type="PROSITE-ProRule" id="PRU10015"/>
    </source>
</evidence>
<dbReference type="Gene3D" id="3.40.50.150">
    <property type="entry name" value="Vaccinia Virus protein VP39"/>
    <property type="match status" value="1"/>
</dbReference>
<evidence type="ECO:0000256" key="7">
    <source>
        <dbReference type="SAM" id="MobiDB-lite"/>
    </source>
</evidence>
<organism evidence="8 9">
    <name type="scientific">Cavenderia fasciculata</name>
    <name type="common">Slime mold</name>
    <name type="synonym">Dictyostelium fasciculatum</name>
    <dbReference type="NCBI Taxonomy" id="261658"/>
    <lineage>
        <taxon>Eukaryota</taxon>
        <taxon>Amoebozoa</taxon>
        <taxon>Evosea</taxon>
        <taxon>Eumycetozoa</taxon>
        <taxon>Dictyostelia</taxon>
        <taxon>Acytosteliales</taxon>
        <taxon>Cavenderiaceae</taxon>
        <taxon>Cavenderia</taxon>
    </lineage>
</organism>
<dbReference type="SUPFAM" id="SSF53335">
    <property type="entry name" value="S-adenosyl-L-methionine-dependent methyltransferases"/>
    <property type="match status" value="1"/>
</dbReference>
<evidence type="ECO:0000256" key="4">
    <source>
        <dbReference type="ARBA" id="ARBA00022691"/>
    </source>
</evidence>
<feature type="binding site" evidence="5">
    <location>
        <position position="1163"/>
    </location>
    <ligand>
        <name>S-adenosyl-L-methionine</name>
        <dbReference type="ChEBI" id="CHEBI:59789"/>
    </ligand>
</feature>
<dbReference type="PROSITE" id="PS01230">
    <property type="entry name" value="TRMA_1"/>
    <property type="match status" value="1"/>
</dbReference>
<dbReference type="InterPro" id="IPR002110">
    <property type="entry name" value="Ankyrin_rpt"/>
</dbReference>
<feature type="active site" evidence="6">
    <location>
        <position position="1188"/>
    </location>
</feature>
<protein>
    <submittedName>
        <fullName evidence="8">23S rRNA (Uracil-5-)-methyltransferase</fullName>
    </submittedName>
</protein>
<dbReference type="InterPro" id="IPR010280">
    <property type="entry name" value="U5_MeTrfase_fam"/>
</dbReference>
<dbReference type="Gene3D" id="1.25.40.20">
    <property type="entry name" value="Ankyrin repeat-containing domain"/>
    <property type="match status" value="2"/>
</dbReference>
<dbReference type="Gene3D" id="2.40.50.140">
    <property type="entry name" value="Nucleic acid-binding proteins"/>
    <property type="match status" value="1"/>
</dbReference>
<name>F4Q0J2_CACFS</name>
<evidence type="ECO:0000313" key="8">
    <source>
        <dbReference type="EMBL" id="EGG18343.1"/>
    </source>
</evidence>
<evidence type="ECO:0000256" key="5">
    <source>
        <dbReference type="PROSITE-ProRule" id="PRU01024"/>
    </source>
</evidence>
<dbReference type="InterPro" id="IPR029063">
    <property type="entry name" value="SAM-dependent_MTases_sf"/>
</dbReference>
<dbReference type="RefSeq" id="XP_004366247.1">
    <property type="nucleotide sequence ID" value="XM_004366190.1"/>
</dbReference>
<dbReference type="InterPro" id="IPR036770">
    <property type="entry name" value="Ankyrin_rpt-contain_sf"/>
</dbReference>
<dbReference type="AlphaFoldDB" id="F4Q0J2"/>
<dbReference type="OrthoDB" id="10250660at2759"/>
<keyword evidence="1" id="KW-0479">Metal-binding</keyword>